<dbReference type="PANTHER" id="PTHR34704">
    <property type="entry name" value="ATPASE"/>
    <property type="match status" value="1"/>
</dbReference>
<dbReference type="AlphaFoldDB" id="A0A3G3II57"/>
<evidence type="ECO:0008006" key="3">
    <source>
        <dbReference type="Google" id="ProtNLM"/>
    </source>
</evidence>
<dbReference type="SUPFAM" id="SSF52540">
    <property type="entry name" value="P-loop containing nucleoside triphosphate hydrolases"/>
    <property type="match status" value="1"/>
</dbReference>
<evidence type="ECO:0000313" key="1">
    <source>
        <dbReference type="EMBL" id="AYQ55368.1"/>
    </source>
</evidence>
<dbReference type="Gene3D" id="3.40.50.300">
    <property type="entry name" value="P-loop containing nucleotide triphosphate hydrolases"/>
    <property type="match status" value="1"/>
</dbReference>
<protein>
    <recommendedName>
        <fullName evidence="3">ATPase</fullName>
    </recommendedName>
</protein>
<evidence type="ECO:0000313" key="2">
    <source>
        <dbReference type="Proteomes" id="UP000273278"/>
    </source>
</evidence>
<reference evidence="1 2" key="1">
    <citation type="submission" date="2016-10" db="EMBL/GenBank/DDBJ databases">
        <title>Complete genome of the TMA-utilizing, human hosted archaeon Methanomethylophilus alvus Gen. nov, sp. nov., strain Mx-05, derived from a pure culture.</title>
        <authorList>
            <person name="Brugere J.-F."/>
            <person name="Ben Hania W."/>
            <person name="Chaudhary P.P."/>
            <person name="Gaci N."/>
            <person name="Borrel G."/>
            <person name="Cao Van Tuat L."/>
            <person name="Fardeau M.-L."/>
            <person name="Harris H.M.B."/>
            <person name="O'Toole P.W."/>
            <person name="Ollivier B."/>
        </authorList>
    </citation>
    <scope>NUCLEOTIDE SEQUENCE [LARGE SCALE GENOMIC DNA]</scope>
    <source>
        <strain evidence="1 2">Mx-05</strain>
    </source>
</reference>
<organism evidence="1 2">
    <name type="scientific">Methanomethylophilus alvi</name>
    <dbReference type="NCBI Taxonomy" id="1291540"/>
    <lineage>
        <taxon>Archaea</taxon>
        <taxon>Methanobacteriati</taxon>
        <taxon>Thermoplasmatota</taxon>
        <taxon>Thermoplasmata</taxon>
        <taxon>Methanomassiliicoccales</taxon>
        <taxon>Methanomethylophilaceae</taxon>
        <taxon>Methanomethylophilus</taxon>
    </lineage>
</organism>
<dbReference type="Proteomes" id="UP000273278">
    <property type="component" value="Chromosome"/>
</dbReference>
<dbReference type="EMBL" id="CP017686">
    <property type="protein sequence ID" value="AYQ55368.1"/>
    <property type="molecule type" value="Genomic_DNA"/>
</dbReference>
<dbReference type="PANTHER" id="PTHR34704:SF1">
    <property type="entry name" value="ATPASE"/>
    <property type="match status" value="1"/>
</dbReference>
<gene>
    <name evidence="1" type="ORF">BKD89_06100</name>
</gene>
<proteinExistence type="predicted"/>
<accession>A0A3G3II57</accession>
<name>A0A3G3II57_9ARCH</name>
<dbReference type="InterPro" id="IPR027417">
    <property type="entry name" value="P-loop_NTPase"/>
</dbReference>
<sequence>MDISHMAQFAGREKELEALERLYSADGLRTCSVYGRSRTGTSGLVREFCKGKPAIIVRFPEGTLREMLESICDSVTRYTSEDIPLPADYDEAFSAIGAACGGDGTVVVLDDAANADSLEFRKALGRFIDGHIRDSDNMLILCGSPENAMVSMTERSPLKDRIKDAVVLRPLSFAESRELHGKMKDLDAYKCHLTVGGIPLYHLLMNKSDYETCVEKCFLGTYPRLCTEAENIVRKSSVPYRYCSAILSEMAKGCGRPIDLANDQGISRQLCEVYLKKMESEGMIARVNPIANAPKKPVFTVKNPLLGFYHTVIRNNSDIVLADRTDFSDIAPEAGMFLELRFRSICYGYLKENFDCKAVGGWWIAGESTNSINLAAVIEKDGSEYTLVCDCKFRKGKIDTGALKNLKKRAEAVEADDKRLAMFSVSGFDGDLVKTAEKEGILLIGPKELLN</sequence>